<name>A0ABN3E957_9ACTN</name>
<comment type="caution">
    <text evidence="1">The sequence shown here is derived from an EMBL/GenBank/DDBJ whole genome shotgun (WGS) entry which is preliminary data.</text>
</comment>
<dbReference type="EMBL" id="BAAATR010000016">
    <property type="protein sequence ID" value="GAA2251249.1"/>
    <property type="molecule type" value="Genomic_DNA"/>
</dbReference>
<organism evidence="1 2">
    <name type="scientific">Kitasatospora cystarginea</name>
    <dbReference type="NCBI Taxonomy" id="58350"/>
    <lineage>
        <taxon>Bacteria</taxon>
        <taxon>Bacillati</taxon>
        <taxon>Actinomycetota</taxon>
        <taxon>Actinomycetes</taxon>
        <taxon>Kitasatosporales</taxon>
        <taxon>Streptomycetaceae</taxon>
        <taxon>Kitasatospora</taxon>
    </lineage>
</organism>
<keyword evidence="2" id="KW-1185">Reference proteome</keyword>
<dbReference type="RefSeq" id="WP_344637595.1">
    <property type="nucleotide sequence ID" value="NZ_BAAATR010000016.1"/>
</dbReference>
<evidence type="ECO:0000313" key="2">
    <source>
        <dbReference type="Proteomes" id="UP001500305"/>
    </source>
</evidence>
<evidence type="ECO:0000313" key="1">
    <source>
        <dbReference type="EMBL" id="GAA2251249.1"/>
    </source>
</evidence>
<reference evidence="1 2" key="1">
    <citation type="journal article" date="2019" name="Int. J. Syst. Evol. Microbiol.">
        <title>The Global Catalogue of Microorganisms (GCM) 10K type strain sequencing project: providing services to taxonomists for standard genome sequencing and annotation.</title>
        <authorList>
            <consortium name="The Broad Institute Genomics Platform"/>
            <consortium name="The Broad Institute Genome Sequencing Center for Infectious Disease"/>
            <person name="Wu L."/>
            <person name="Ma J."/>
        </authorList>
    </citation>
    <scope>NUCLEOTIDE SEQUENCE [LARGE SCALE GENOMIC DNA]</scope>
    <source>
        <strain evidence="1 2">JCM 7356</strain>
    </source>
</reference>
<gene>
    <name evidence="1" type="ORF">GCM10010430_37780</name>
</gene>
<protein>
    <submittedName>
        <fullName evidence="1">Uncharacterized protein</fullName>
    </submittedName>
</protein>
<accession>A0ABN3E957</accession>
<dbReference type="Proteomes" id="UP001500305">
    <property type="component" value="Unassembled WGS sequence"/>
</dbReference>
<sequence length="62" mass="6901">METLLYTAELIQEGGTYKLVVQDKLRDTVQTTQVPRAAVDKLPTFLSMLSAKLNSGLPHGRR</sequence>
<proteinExistence type="predicted"/>